<accession>A0A2N0PEC8</accession>
<evidence type="ECO:0000313" key="3">
    <source>
        <dbReference type="Proteomes" id="UP000232722"/>
    </source>
</evidence>
<dbReference type="SUPFAM" id="SSF53098">
    <property type="entry name" value="Ribonuclease H-like"/>
    <property type="match status" value="1"/>
</dbReference>
<dbReference type="InterPro" id="IPR002156">
    <property type="entry name" value="RNaseH_domain"/>
</dbReference>
<name>A0A2N0PEC8_9GLOM</name>
<proteinExistence type="predicted"/>
<organism evidence="2 3">
    <name type="scientific">Rhizophagus irregularis</name>
    <dbReference type="NCBI Taxonomy" id="588596"/>
    <lineage>
        <taxon>Eukaryota</taxon>
        <taxon>Fungi</taxon>
        <taxon>Fungi incertae sedis</taxon>
        <taxon>Mucoromycota</taxon>
        <taxon>Glomeromycotina</taxon>
        <taxon>Glomeromycetes</taxon>
        <taxon>Glomerales</taxon>
        <taxon>Glomeraceae</taxon>
        <taxon>Rhizophagus</taxon>
    </lineage>
</organism>
<dbReference type="Pfam" id="PF00075">
    <property type="entry name" value="RNase_H"/>
    <property type="match status" value="1"/>
</dbReference>
<dbReference type="Gene3D" id="3.30.420.10">
    <property type="entry name" value="Ribonuclease H-like superfamily/Ribonuclease H"/>
    <property type="match status" value="1"/>
</dbReference>
<dbReference type="VEuPathDB" id="FungiDB:RhiirA1_390631"/>
<reference evidence="2 3" key="2">
    <citation type="submission" date="2017-09" db="EMBL/GenBank/DDBJ databases">
        <title>Extensive intraspecific genome diversity in a model arbuscular mycorrhizal fungus.</title>
        <authorList>
            <person name="Chen E.C."/>
            <person name="Morin E."/>
            <person name="Beaudet D."/>
            <person name="Noel J."/>
            <person name="Ndikumana S."/>
            <person name="Charron P."/>
            <person name="St-Onge C."/>
            <person name="Giorgi J."/>
            <person name="Grigoriev I.V."/>
            <person name="Roux C."/>
            <person name="Martin F.M."/>
            <person name="Corradi N."/>
        </authorList>
    </citation>
    <scope>NUCLEOTIDE SEQUENCE [LARGE SCALE GENOMIC DNA]</scope>
    <source>
        <strain evidence="2 3">A5</strain>
    </source>
</reference>
<protein>
    <recommendedName>
        <fullName evidence="1">RNase H type-1 domain-containing protein</fullName>
    </recommendedName>
</protein>
<dbReference type="AlphaFoldDB" id="A0A2N0PEC8"/>
<evidence type="ECO:0000259" key="1">
    <source>
        <dbReference type="PROSITE" id="PS50879"/>
    </source>
</evidence>
<dbReference type="PROSITE" id="PS50879">
    <property type="entry name" value="RNASE_H_1"/>
    <property type="match status" value="1"/>
</dbReference>
<dbReference type="Proteomes" id="UP000232722">
    <property type="component" value="Unassembled WGS sequence"/>
</dbReference>
<dbReference type="InterPro" id="IPR012337">
    <property type="entry name" value="RNaseH-like_sf"/>
</dbReference>
<dbReference type="GO" id="GO:0004523">
    <property type="term" value="F:RNA-DNA hybrid ribonuclease activity"/>
    <property type="evidence" value="ECO:0007669"/>
    <property type="project" value="InterPro"/>
</dbReference>
<sequence length="624" mass="72092">MDIRPNCVLANQTNHLNIFHVHKCASREHKFFSTSMKQLRYKKYFVGTKPQLTLNHVAYNIFLQRAGISTSLVTPNTSILPINPISLNNPLQIIDASLICNDMIKSDLKIISTNFANYQNFHFYTDGSVKALGQQGCKSGFGWIQVSNDAPKLTFSGSTVFFPSSYKSESMALLTAIITLPYQGTAIISTDSANCIHTFNQRINTPVISPRRKLKQNNYLIWDLIFWIIHNMKLSISLQKVKAHSNDIYNDRADALANIGSFSDQPIIVNYRFFTQTSLGYIGWNNIYVVDRNVRKWADNPVQATIFNSLVNNTSLKPIHEFISNGSIDWSFTRLWIHHNPTESPTNNRLSIVKGTKIKKSNFIYPTADILQRNYPKLYPKGVIKCVECKRRDDTATHVCLCNSHIEDINRILCIHKTKLGALLMAQSNSFTFDLSDRINKSLFTCIEIDDTTSHSMIPRSLPGLLLLYNLIPTELTYLFYNYIGDKKTRESLFLKYTDDLIRDLNHVTWTKRLRSFKKWEKSLNITRKDKRYYRQRFRNRHNQDISDQQIITCTTTHSERNYSGVKYRLPYEKSLLTFNSSAHIRWTSSNFLHSGSWESHRDELQFNIIDSSFINDVWCSLGC</sequence>
<evidence type="ECO:0000313" key="2">
    <source>
        <dbReference type="EMBL" id="PKC05168.1"/>
    </source>
</evidence>
<reference evidence="2 3" key="1">
    <citation type="submission" date="2016-04" db="EMBL/GenBank/DDBJ databases">
        <title>Genome analyses suggest a sexual origin of heterokaryosis in a supposedly ancient asexual fungus.</title>
        <authorList>
            <person name="Ropars J."/>
            <person name="Sedzielewska K."/>
            <person name="Noel J."/>
            <person name="Charron P."/>
            <person name="Farinelli L."/>
            <person name="Marton T."/>
            <person name="Kruger M."/>
            <person name="Pelin A."/>
            <person name="Brachmann A."/>
            <person name="Corradi N."/>
        </authorList>
    </citation>
    <scope>NUCLEOTIDE SEQUENCE [LARGE SCALE GENOMIC DNA]</scope>
    <source>
        <strain evidence="2 3">A5</strain>
    </source>
</reference>
<dbReference type="GO" id="GO:0003676">
    <property type="term" value="F:nucleic acid binding"/>
    <property type="evidence" value="ECO:0007669"/>
    <property type="project" value="InterPro"/>
</dbReference>
<dbReference type="InterPro" id="IPR036397">
    <property type="entry name" value="RNaseH_sf"/>
</dbReference>
<feature type="domain" description="RNase H type-1" evidence="1">
    <location>
        <begin position="117"/>
        <end position="262"/>
    </location>
</feature>
<dbReference type="VEuPathDB" id="FungiDB:RhiirFUN_016438"/>
<comment type="caution">
    <text evidence="2">The sequence shown here is derived from an EMBL/GenBank/DDBJ whole genome shotgun (WGS) entry which is preliminary data.</text>
</comment>
<gene>
    <name evidence="2" type="ORF">RhiirA5_378849</name>
</gene>
<dbReference type="VEuPathDB" id="FungiDB:FUN_001027"/>
<dbReference type="VEuPathDB" id="FungiDB:RhiirFUN_003275"/>
<dbReference type="EMBL" id="LLXJ01000911">
    <property type="protein sequence ID" value="PKC05168.1"/>
    <property type="molecule type" value="Genomic_DNA"/>
</dbReference>